<evidence type="ECO:0000256" key="7">
    <source>
        <dbReference type="ARBA" id="ARBA00023136"/>
    </source>
</evidence>
<feature type="transmembrane region" description="Helical" evidence="8">
    <location>
        <begin position="426"/>
        <end position="445"/>
    </location>
</feature>
<feature type="transmembrane region" description="Helical" evidence="8">
    <location>
        <begin position="159"/>
        <end position="176"/>
    </location>
</feature>
<feature type="transmembrane region" description="Helical" evidence="8">
    <location>
        <begin position="209"/>
        <end position="242"/>
    </location>
</feature>
<proteinExistence type="predicted"/>
<feature type="transmembrane region" description="Helical" evidence="8">
    <location>
        <begin position="402"/>
        <end position="419"/>
    </location>
</feature>
<organism evidence="10 11">
    <name type="scientific">Candidatus Onthenecus intestinigallinarum</name>
    <dbReference type="NCBI Taxonomy" id="2840875"/>
    <lineage>
        <taxon>Bacteria</taxon>
        <taxon>Bacillati</taxon>
        <taxon>Bacillota</taxon>
        <taxon>Clostridia</taxon>
        <taxon>Eubacteriales</taxon>
        <taxon>Candidatus Onthenecus</taxon>
    </lineage>
</organism>
<dbReference type="Proteomes" id="UP000886887">
    <property type="component" value="Unassembled WGS sequence"/>
</dbReference>
<keyword evidence="2" id="KW-1003">Cell membrane</keyword>
<feature type="domain" description="Glycosyltransferase RgtA/B/C/D-like" evidence="9">
    <location>
        <begin position="114"/>
        <end position="267"/>
    </location>
</feature>
<evidence type="ECO:0000256" key="4">
    <source>
        <dbReference type="ARBA" id="ARBA00022679"/>
    </source>
</evidence>
<feature type="transmembrane region" description="Helical" evidence="8">
    <location>
        <begin position="132"/>
        <end position="153"/>
    </location>
</feature>
<feature type="transmembrane region" description="Helical" evidence="8">
    <location>
        <begin position="47"/>
        <end position="65"/>
    </location>
</feature>
<evidence type="ECO:0000256" key="1">
    <source>
        <dbReference type="ARBA" id="ARBA00004651"/>
    </source>
</evidence>
<feature type="transmembrane region" description="Helical" evidence="8">
    <location>
        <begin position="254"/>
        <end position="275"/>
    </location>
</feature>
<evidence type="ECO:0000313" key="11">
    <source>
        <dbReference type="Proteomes" id="UP000886887"/>
    </source>
</evidence>
<dbReference type="Pfam" id="PF13231">
    <property type="entry name" value="PMT_2"/>
    <property type="match status" value="1"/>
</dbReference>
<dbReference type="AlphaFoldDB" id="A0A9D1CQ65"/>
<accession>A0A9D1CQ65</accession>
<dbReference type="PANTHER" id="PTHR33908">
    <property type="entry name" value="MANNOSYLTRANSFERASE YKCB-RELATED"/>
    <property type="match status" value="1"/>
</dbReference>
<comment type="caution">
    <text evidence="10">The sequence shown here is derived from an EMBL/GenBank/DDBJ whole genome shotgun (WGS) entry which is preliminary data.</text>
</comment>
<reference evidence="10" key="1">
    <citation type="submission" date="2020-10" db="EMBL/GenBank/DDBJ databases">
        <authorList>
            <person name="Gilroy R."/>
        </authorList>
    </citation>
    <scope>NUCLEOTIDE SEQUENCE</scope>
    <source>
        <strain evidence="10">ChiSxjej2B14-6234</strain>
    </source>
</reference>
<keyword evidence="7 8" id="KW-0472">Membrane</keyword>
<dbReference type="InterPro" id="IPR038731">
    <property type="entry name" value="RgtA/B/C-like"/>
</dbReference>
<reference evidence="10" key="2">
    <citation type="journal article" date="2021" name="PeerJ">
        <title>Extensive microbial diversity within the chicken gut microbiome revealed by metagenomics and culture.</title>
        <authorList>
            <person name="Gilroy R."/>
            <person name="Ravi A."/>
            <person name="Getino M."/>
            <person name="Pursley I."/>
            <person name="Horton D.L."/>
            <person name="Alikhan N.F."/>
            <person name="Baker D."/>
            <person name="Gharbi K."/>
            <person name="Hall N."/>
            <person name="Watson M."/>
            <person name="Adriaenssens E.M."/>
            <person name="Foster-Nyarko E."/>
            <person name="Jarju S."/>
            <person name="Secka A."/>
            <person name="Antonio M."/>
            <person name="Oren A."/>
            <person name="Chaudhuri R.R."/>
            <person name="La Ragione R."/>
            <person name="Hildebrand F."/>
            <person name="Pallen M.J."/>
        </authorList>
    </citation>
    <scope>NUCLEOTIDE SEQUENCE</scope>
    <source>
        <strain evidence="10">ChiSxjej2B14-6234</strain>
    </source>
</reference>
<feature type="transmembrane region" description="Helical" evidence="8">
    <location>
        <begin position="376"/>
        <end position="396"/>
    </location>
</feature>
<evidence type="ECO:0000259" key="9">
    <source>
        <dbReference type="Pfam" id="PF13231"/>
    </source>
</evidence>
<feature type="transmembrane region" description="Helical" evidence="8">
    <location>
        <begin position="338"/>
        <end position="355"/>
    </location>
</feature>
<dbReference type="InterPro" id="IPR050297">
    <property type="entry name" value="LipidA_mod_glycosyltrf_83"/>
</dbReference>
<dbReference type="GO" id="GO:0009103">
    <property type="term" value="P:lipopolysaccharide biosynthetic process"/>
    <property type="evidence" value="ECO:0007669"/>
    <property type="project" value="UniProtKB-ARBA"/>
</dbReference>
<keyword evidence="5 8" id="KW-0812">Transmembrane</keyword>
<dbReference type="PANTHER" id="PTHR33908:SF11">
    <property type="entry name" value="MEMBRANE PROTEIN"/>
    <property type="match status" value="1"/>
</dbReference>
<evidence type="ECO:0000256" key="8">
    <source>
        <dbReference type="SAM" id="Phobius"/>
    </source>
</evidence>
<dbReference type="GO" id="GO:0016763">
    <property type="term" value="F:pentosyltransferase activity"/>
    <property type="evidence" value="ECO:0007669"/>
    <property type="project" value="TreeGrafter"/>
</dbReference>
<protein>
    <submittedName>
        <fullName evidence="10">Glycosyltransferase family 39 protein</fullName>
    </submittedName>
</protein>
<gene>
    <name evidence="10" type="ORF">IAB73_03855</name>
</gene>
<evidence type="ECO:0000256" key="6">
    <source>
        <dbReference type="ARBA" id="ARBA00022989"/>
    </source>
</evidence>
<evidence type="ECO:0000256" key="5">
    <source>
        <dbReference type="ARBA" id="ARBA00022692"/>
    </source>
</evidence>
<keyword evidence="4" id="KW-0808">Transferase</keyword>
<keyword evidence="3" id="KW-0328">Glycosyltransferase</keyword>
<evidence type="ECO:0000256" key="2">
    <source>
        <dbReference type="ARBA" id="ARBA00022475"/>
    </source>
</evidence>
<sequence length="591" mass="65944">MPALYPVLLWAVLALLLLAASRRAAALLNARPLRAAGDAAVRLSRRAYWPLLAAVFALALFLRLYGFSDIPANYHTDGILSAVDGYALARFGTDHYGTSYPAMMEAWGYGQQSAMMAYLMSLSTRFFGLTRVGVRLPTMLVSLAGLAVFYDFARRLCGRSYALLALFLLAVSPWHIQQSRQALDAYMLCHFLLFSMDLLVLGLRRRPALYLSMVFFALSMYCYGVAAYVVPPLLICCCAYLLARRFVRVRDAFVCALIFFVVSLPVVLTLCINAFGWETVQLGPITCQRFEESTRSSDILFFTQEPFMDRLFANLLCALRVTFWQSAQALGTDARFGAVYPFSAPLLAAGLLLLWRHRRTADLTRASGSLEPRAGFLLLCWTLCAFASCVITNSVTSWRANAIYYPLVLLAAYAVYWVCRRVRAFIPAFAAVYLAALCVFFPAYVAQQRTAVDSQDSPAGQYEALAYVRDLPFEHLYFDAGAPEGADYYIYDAPTVRLLYVFGLSPAQFNEEAPILSCEGEDIGLYGDVFELWPPEYGTDYLPDPEENAAYVIPAANLEQFDPEAFHIEVFNTYAAVYPQAMMPSTQEGQP</sequence>
<name>A0A9D1CQ65_9FIRM</name>
<evidence type="ECO:0000313" key="10">
    <source>
        <dbReference type="EMBL" id="HIQ71330.1"/>
    </source>
</evidence>
<keyword evidence="6 8" id="KW-1133">Transmembrane helix</keyword>
<comment type="subcellular location">
    <subcellularLocation>
        <location evidence="1">Cell membrane</location>
        <topology evidence="1">Multi-pass membrane protein</topology>
    </subcellularLocation>
</comment>
<evidence type="ECO:0000256" key="3">
    <source>
        <dbReference type="ARBA" id="ARBA00022676"/>
    </source>
</evidence>
<dbReference type="EMBL" id="DVFJ01000010">
    <property type="protein sequence ID" value="HIQ71330.1"/>
    <property type="molecule type" value="Genomic_DNA"/>
</dbReference>
<dbReference type="GO" id="GO:0005886">
    <property type="term" value="C:plasma membrane"/>
    <property type="evidence" value="ECO:0007669"/>
    <property type="project" value="UniProtKB-SubCell"/>
</dbReference>